<dbReference type="Gene3D" id="1.10.287.1060">
    <property type="entry name" value="ESAT-6-like"/>
    <property type="match status" value="1"/>
</dbReference>
<evidence type="ECO:0000256" key="1">
    <source>
        <dbReference type="RuleBase" id="RU362001"/>
    </source>
</evidence>
<dbReference type="SUPFAM" id="SSF140453">
    <property type="entry name" value="EsxAB dimer-like"/>
    <property type="match status" value="1"/>
</dbReference>
<protein>
    <recommendedName>
        <fullName evidence="1">ESAT-6-like protein</fullName>
    </recommendedName>
</protein>
<sequence length="105" mass="12269">MDFSDGHIYVDFKGTDNAAEDMRLQTQNIDKILTQLETELEKLKDSWEGEDRDVYVRKQKVWHEAVQEMKRLLASHAGLLDNIGDNYRTNQRNLTASWESVKIGR</sequence>
<dbReference type="RefSeq" id="WP_358635439.1">
    <property type="nucleotide sequence ID" value="NZ_JBFACG010000002.1"/>
</dbReference>
<comment type="similarity">
    <text evidence="1">Belongs to the WXG100 family.</text>
</comment>
<dbReference type="NCBIfam" id="TIGR03930">
    <property type="entry name" value="WXG100_ESAT6"/>
    <property type="match status" value="1"/>
</dbReference>
<keyword evidence="2" id="KW-0175">Coiled coil</keyword>
<reference evidence="3 4" key="1">
    <citation type="submission" date="2024-11" db="EMBL/GenBank/DDBJ databases">
        <title>The Natural Products Discovery Center: Release of the First 8490 Sequenced Strains for Exploring Actinobacteria Biosynthetic Diversity.</title>
        <authorList>
            <person name="Kalkreuter E."/>
            <person name="Kautsar S.A."/>
            <person name="Yang D."/>
            <person name="Bader C.D."/>
            <person name="Teijaro C.N."/>
            <person name="Fluegel L."/>
            <person name="Davis C.M."/>
            <person name="Simpson J.R."/>
            <person name="Lauterbach L."/>
            <person name="Steele A.D."/>
            <person name="Gui C."/>
            <person name="Meng S."/>
            <person name="Li G."/>
            <person name="Viehrig K."/>
            <person name="Ye F."/>
            <person name="Su P."/>
            <person name="Kiefer A.F."/>
            <person name="Nichols A."/>
            <person name="Cepeda A.J."/>
            <person name="Yan W."/>
            <person name="Fan B."/>
            <person name="Jiang Y."/>
            <person name="Adhikari A."/>
            <person name="Zheng C.-J."/>
            <person name="Schuster L."/>
            <person name="Cowan T.M."/>
            <person name="Smanski M.J."/>
            <person name="Chevrette M.G."/>
            <person name="De Carvalho L.P.S."/>
            <person name="Shen B."/>
        </authorList>
    </citation>
    <scope>NUCLEOTIDE SEQUENCE [LARGE SCALE GENOMIC DNA]</scope>
    <source>
        <strain evidence="3 4">NPDC020863</strain>
    </source>
</reference>
<dbReference type="EMBL" id="JBJDQH010000007">
    <property type="protein sequence ID" value="MFK4267831.1"/>
    <property type="molecule type" value="Genomic_DNA"/>
</dbReference>
<name>A0ABW8LPJ3_9ACTN</name>
<evidence type="ECO:0000313" key="3">
    <source>
        <dbReference type="EMBL" id="MFK4267831.1"/>
    </source>
</evidence>
<proteinExistence type="inferred from homology"/>
<accession>A0ABW8LPJ3</accession>
<evidence type="ECO:0000256" key="2">
    <source>
        <dbReference type="SAM" id="Coils"/>
    </source>
</evidence>
<gene>
    <name evidence="3" type="ORF">ACI2L5_23260</name>
</gene>
<dbReference type="InterPro" id="IPR010310">
    <property type="entry name" value="T7SS_ESAT-6-like"/>
</dbReference>
<evidence type="ECO:0000313" key="4">
    <source>
        <dbReference type="Proteomes" id="UP001620295"/>
    </source>
</evidence>
<dbReference type="InterPro" id="IPR036689">
    <property type="entry name" value="ESAT-6-like_sf"/>
</dbReference>
<keyword evidence="4" id="KW-1185">Reference proteome</keyword>
<dbReference type="Pfam" id="PF06013">
    <property type="entry name" value="WXG100"/>
    <property type="match status" value="1"/>
</dbReference>
<dbReference type="Proteomes" id="UP001620295">
    <property type="component" value="Unassembled WGS sequence"/>
</dbReference>
<feature type="coiled-coil region" evidence="2">
    <location>
        <begin position="26"/>
        <end position="53"/>
    </location>
</feature>
<comment type="caution">
    <text evidence="3">The sequence shown here is derived from an EMBL/GenBank/DDBJ whole genome shotgun (WGS) entry which is preliminary data.</text>
</comment>
<organism evidence="3 4">
    <name type="scientific">Streptomyces milbemycinicus</name>
    <dbReference type="NCBI Taxonomy" id="476552"/>
    <lineage>
        <taxon>Bacteria</taxon>
        <taxon>Bacillati</taxon>
        <taxon>Actinomycetota</taxon>
        <taxon>Actinomycetes</taxon>
        <taxon>Kitasatosporales</taxon>
        <taxon>Streptomycetaceae</taxon>
        <taxon>Streptomyces</taxon>
    </lineage>
</organism>